<organism evidence="4 5">
    <name type="scientific">Desulfosporosinus metallidurans</name>
    <dbReference type="NCBI Taxonomy" id="1888891"/>
    <lineage>
        <taxon>Bacteria</taxon>
        <taxon>Bacillati</taxon>
        <taxon>Bacillota</taxon>
        <taxon>Clostridia</taxon>
        <taxon>Eubacteriales</taxon>
        <taxon>Desulfitobacteriaceae</taxon>
        <taxon>Desulfosporosinus</taxon>
    </lineage>
</organism>
<dbReference type="PANTHER" id="PTHR42709:SF9">
    <property type="entry name" value="ALKALINE PHOSPHATASE LIKE PROTEIN"/>
    <property type="match status" value="1"/>
</dbReference>
<feature type="transmembrane region" description="Helical" evidence="2">
    <location>
        <begin position="175"/>
        <end position="193"/>
    </location>
</feature>
<feature type="transmembrane region" description="Helical" evidence="2">
    <location>
        <begin position="142"/>
        <end position="163"/>
    </location>
</feature>
<feature type="transmembrane region" description="Helical" evidence="2">
    <location>
        <begin position="15"/>
        <end position="33"/>
    </location>
</feature>
<feature type="domain" description="VTT" evidence="3">
    <location>
        <begin position="33"/>
        <end position="158"/>
    </location>
</feature>
<proteinExistence type="inferred from homology"/>
<dbReference type="InterPro" id="IPR032816">
    <property type="entry name" value="VTT_dom"/>
</dbReference>
<dbReference type="STRING" id="1888891.DSOL_2996"/>
<dbReference type="Proteomes" id="UP000186102">
    <property type="component" value="Unassembled WGS sequence"/>
</dbReference>
<dbReference type="InterPro" id="IPR051311">
    <property type="entry name" value="DedA_domain"/>
</dbReference>
<keyword evidence="2" id="KW-1133">Transmembrane helix</keyword>
<dbReference type="AlphaFoldDB" id="A0A1Q8QTI6"/>
<evidence type="ECO:0000313" key="4">
    <source>
        <dbReference type="EMBL" id="OLN30654.1"/>
    </source>
</evidence>
<comment type="similarity">
    <text evidence="1">Belongs to the DedA family.</text>
</comment>
<feature type="transmembrane region" description="Helical" evidence="2">
    <location>
        <begin position="53"/>
        <end position="74"/>
    </location>
</feature>
<dbReference type="GO" id="GO:0005886">
    <property type="term" value="C:plasma membrane"/>
    <property type="evidence" value="ECO:0007669"/>
    <property type="project" value="TreeGrafter"/>
</dbReference>
<reference evidence="4 5" key="1">
    <citation type="submission" date="2016-09" db="EMBL/GenBank/DDBJ databases">
        <title>Complete genome of Desulfosporosinus sp. OL.</title>
        <authorList>
            <person name="Mardanov A."/>
            <person name="Beletsky A."/>
            <person name="Panova A."/>
            <person name="Karnachuk O."/>
            <person name="Ravin N."/>
        </authorList>
    </citation>
    <scope>NUCLEOTIDE SEQUENCE [LARGE SCALE GENOMIC DNA]</scope>
    <source>
        <strain evidence="4 5">OL</strain>
    </source>
</reference>
<protein>
    <submittedName>
        <fullName evidence="4">Alkaline phosphatase like protein</fullName>
    </submittedName>
</protein>
<keyword evidence="5" id="KW-1185">Reference proteome</keyword>
<dbReference type="RefSeq" id="WP_083642605.1">
    <property type="nucleotide sequence ID" value="NZ_MLBF01000023.1"/>
</dbReference>
<evidence type="ECO:0000256" key="1">
    <source>
        <dbReference type="ARBA" id="ARBA00010792"/>
    </source>
</evidence>
<name>A0A1Q8QTI6_9FIRM</name>
<keyword evidence="2" id="KW-0812">Transmembrane</keyword>
<dbReference type="OrthoDB" id="9782291at2"/>
<evidence type="ECO:0000259" key="3">
    <source>
        <dbReference type="Pfam" id="PF09335"/>
    </source>
</evidence>
<comment type="caution">
    <text evidence="4">The sequence shown here is derived from an EMBL/GenBank/DDBJ whole genome shotgun (WGS) entry which is preliminary data.</text>
</comment>
<evidence type="ECO:0000256" key="2">
    <source>
        <dbReference type="SAM" id="Phobius"/>
    </source>
</evidence>
<accession>A0A1Q8QTI6</accession>
<evidence type="ECO:0000313" key="5">
    <source>
        <dbReference type="Proteomes" id="UP000186102"/>
    </source>
</evidence>
<dbReference type="EMBL" id="MLBF01000023">
    <property type="protein sequence ID" value="OLN30654.1"/>
    <property type="molecule type" value="Genomic_DNA"/>
</dbReference>
<dbReference type="PANTHER" id="PTHR42709">
    <property type="entry name" value="ALKALINE PHOSPHATASE LIKE PROTEIN"/>
    <property type="match status" value="1"/>
</dbReference>
<sequence>MDDIQGLLLRVVFEYRYFALLLLLSLGMIGLPVPDEFVMAFSGFQVSLGRMGFSKTLLIAALGSFIGTNLSYWIGRRVGKPLLDRIAPYLHLTENKLSGVEAWFRRFGSKMVVVGYFFPGLRHLIAYFGGISKINYMRYATFSGVGAILWTATFITMGMFLGIYWESTVTKIRHLLIPGGIFLGAVLILVYIHNVKNRSSLKK</sequence>
<gene>
    <name evidence="4" type="ORF">DSOL_2996</name>
</gene>
<dbReference type="Pfam" id="PF09335">
    <property type="entry name" value="VTT_dom"/>
    <property type="match status" value="1"/>
</dbReference>
<feature type="transmembrane region" description="Helical" evidence="2">
    <location>
        <begin position="111"/>
        <end position="130"/>
    </location>
</feature>
<keyword evidence="2" id="KW-0472">Membrane</keyword>